<evidence type="ECO:0000313" key="2">
    <source>
        <dbReference type="EMBL" id="BAD78676.1"/>
    </source>
</evidence>
<proteinExistence type="predicted"/>
<evidence type="ECO:0000259" key="1">
    <source>
        <dbReference type="Pfam" id="PF14261"/>
    </source>
</evidence>
<protein>
    <recommendedName>
        <fullName evidence="1">DUF4351 domain-containing protein</fullName>
    </recommendedName>
</protein>
<gene>
    <name evidence="2" type="ordered locus">syc0486_c</name>
</gene>
<evidence type="ECO:0000313" key="3">
    <source>
        <dbReference type="Proteomes" id="UP000001175"/>
    </source>
</evidence>
<dbReference type="eggNOG" id="COG5464">
    <property type="taxonomic scope" value="Bacteria"/>
</dbReference>
<sequence>MLSAYEQERRMPYITSIERIGRQEGRREQADTLVLRQLTRRCGTLSPALLTQIQALSLEQMENLADDLLDFSGIQDLEDWLNQQL</sequence>
<dbReference type="Proteomes" id="UP000001175">
    <property type="component" value="Chromosome"/>
</dbReference>
<dbReference type="Pfam" id="PF14261">
    <property type="entry name" value="DUF4351"/>
    <property type="match status" value="1"/>
</dbReference>
<feature type="domain" description="DUF4351" evidence="1">
    <location>
        <begin position="23"/>
        <end position="81"/>
    </location>
</feature>
<dbReference type="GeneID" id="72429915"/>
<organism evidence="2 3">
    <name type="scientific">Synechococcus sp. (strain ATCC 27144 / PCC 6301 / SAUG 1402/1)</name>
    <name type="common">Anacystis nidulans</name>
    <dbReference type="NCBI Taxonomy" id="269084"/>
    <lineage>
        <taxon>Bacteria</taxon>
        <taxon>Bacillati</taxon>
        <taxon>Cyanobacteriota</taxon>
        <taxon>Cyanophyceae</taxon>
        <taxon>Synechococcales</taxon>
        <taxon>Synechococcaceae</taxon>
        <taxon>Synechococcus</taxon>
    </lineage>
</organism>
<accession>A0A0H3K0D7</accession>
<dbReference type="PANTHER" id="PTHR35586">
    <property type="entry name" value="SLL1691 PROTEIN"/>
    <property type="match status" value="1"/>
</dbReference>
<dbReference type="EMBL" id="AP008231">
    <property type="protein sequence ID" value="BAD78676.1"/>
    <property type="molecule type" value="Genomic_DNA"/>
</dbReference>
<reference evidence="2 3" key="1">
    <citation type="journal article" date="2007" name="Photosyn. Res.">
        <title>Complete nucleotide sequence of the freshwater unicellular cyanobacterium Synechococcus elongatus PCC 6301 chromosome: gene content and organization.</title>
        <authorList>
            <person name="Sugita C."/>
            <person name="Ogata K."/>
            <person name="Shikata M."/>
            <person name="Jikuya H."/>
            <person name="Takano J."/>
            <person name="Furumichi M."/>
            <person name="Kanehisa M."/>
            <person name="Omata T."/>
            <person name="Sugiura M."/>
            <person name="Sugita M."/>
        </authorList>
    </citation>
    <scope>NUCLEOTIDE SEQUENCE [LARGE SCALE GENOMIC DNA]</scope>
    <source>
        <strain evidence="3">ATCC 27144 / PCC 6301 / SAUG 1402/1</strain>
    </source>
</reference>
<dbReference type="KEGG" id="syc:syc0486_c"/>
<dbReference type="RefSeq" id="WP_011242798.1">
    <property type="nucleotide sequence ID" value="NC_006576.1"/>
</dbReference>
<name>A0A0H3K0D7_SYNP6</name>
<dbReference type="InterPro" id="IPR025587">
    <property type="entry name" value="DUF4351"/>
</dbReference>
<dbReference type="PANTHER" id="PTHR35586:SF1">
    <property type="entry name" value="SLL1691 PROTEIN"/>
    <property type="match status" value="1"/>
</dbReference>
<dbReference type="AlphaFoldDB" id="A0A0H3K0D7"/>